<keyword evidence="3" id="KW-1185">Reference proteome</keyword>
<comment type="subunit">
    <text evidence="1">Component of the ribosomal small subunit (SSU) processome.</text>
</comment>
<proteinExistence type="inferred from homology"/>
<sequence length="175" mass="19880">MSMTLESVMDTLQRFISGQCGNHTLWIALIRMLQSSLDVDEGLFWRDDRLERIAETLAKQISACAGLRIDDGKSLLPSCMAVFAHAINREELLKSFHFYILMETRSEEHHAQLLALQSLTSVWKRNGSRVIGFATESLSFIEDLAESDNDNVAKEARVFKKMMDKMSGYDTQDTP</sequence>
<name>A0A0C3L3G1_9AGAM</name>
<dbReference type="PANTHER" id="PTHR13457">
    <property type="entry name" value="BAP28"/>
    <property type="match status" value="1"/>
</dbReference>
<dbReference type="AlphaFoldDB" id="A0A0C3L3G1"/>
<keyword evidence="1" id="KW-0687">Ribonucleoprotein</keyword>
<dbReference type="GO" id="GO:0030515">
    <property type="term" value="F:snoRNA binding"/>
    <property type="evidence" value="ECO:0007669"/>
    <property type="project" value="TreeGrafter"/>
</dbReference>
<gene>
    <name evidence="2" type="ORF">M407DRAFT_247031</name>
</gene>
<dbReference type="PANTHER" id="PTHR13457:SF1">
    <property type="entry name" value="HEAT REPEAT-CONTAINING PROTEIN 1"/>
    <property type="match status" value="1"/>
</dbReference>
<reference evidence="3" key="2">
    <citation type="submission" date="2015-01" db="EMBL/GenBank/DDBJ databases">
        <title>Evolutionary Origins and Diversification of the Mycorrhizal Mutualists.</title>
        <authorList>
            <consortium name="DOE Joint Genome Institute"/>
            <consortium name="Mycorrhizal Genomics Consortium"/>
            <person name="Kohler A."/>
            <person name="Kuo A."/>
            <person name="Nagy L.G."/>
            <person name="Floudas D."/>
            <person name="Copeland A."/>
            <person name="Barry K.W."/>
            <person name="Cichocki N."/>
            <person name="Veneault-Fourrey C."/>
            <person name="LaButti K."/>
            <person name="Lindquist E.A."/>
            <person name="Lipzen A."/>
            <person name="Lundell T."/>
            <person name="Morin E."/>
            <person name="Murat C."/>
            <person name="Riley R."/>
            <person name="Ohm R."/>
            <person name="Sun H."/>
            <person name="Tunlid A."/>
            <person name="Henrissat B."/>
            <person name="Grigoriev I.V."/>
            <person name="Hibbett D.S."/>
            <person name="Martin F."/>
        </authorList>
    </citation>
    <scope>NUCLEOTIDE SEQUENCE [LARGE SCALE GENOMIC DNA]</scope>
    <source>
        <strain evidence="3">MUT 4182</strain>
    </source>
</reference>
<evidence type="ECO:0000256" key="1">
    <source>
        <dbReference type="RuleBase" id="RU367065"/>
    </source>
</evidence>
<dbReference type="GO" id="GO:0032040">
    <property type="term" value="C:small-subunit processome"/>
    <property type="evidence" value="ECO:0007669"/>
    <property type="project" value="TreeGrafter"/>
</dbReference>
<dbReference type="GO" id="GO:0030686">
    <property type="term" value="C:90S preribosome"/>
    <property type="evidence" value="ECO:0007669"/>
    <property type="project" value="TreeGrafter"/>
</dbReference>
<dbReference type="InterPro" id="IPR040191">
    <property type="entry name" value="UTP10"/>
</dbReference>
<comment type="function">
    <text evidence="1">Involved in nucleolar processing of pre-18S ribosomal RNA.</text>
</comment>
<keyword evidence="1" id="KW-0539">Nucleus</keyword>
<comment type="subcellular location">
    <subcellularLocation>
        <location evidence="1">Nucleus</location>
        <location evidence="1">Nucleolus</location>
    </subcellularLocation>
</comment>
<evidence type="ECO:0000313" key="2">
    <source>
        <dbReference type="EMBL" id="KIO16257.1"/>
    </source>
</evidence>
<dbReference type="STRING" id="1051891.A0A0C3L3G1"/>
<accession>A0A0C3L3G1</accession>
<evidence type="ECO:0000313" key="3">
    <source>
        <dbReference type="Proteomes" id="UP000054248"/>
    </source>
</evidence>
<keyword evidence="1" id="KW-0690">Ribosome biogenesis</keyword>
<comment type="similarity">
    <text evidence="1">Belongs to the HEATR1/UTP10 family.</text>
</comment>
<dbReference type="GO" id="GO:0045943">
    <property type="term" value="P:positive regulation of transcription by RNA polymerase I"/>
    <property type="evidence" value="ECO:0007669"/>
    <property type="project" value="TreeGrafter"/>
</dbReference>
<dbReference type="HOGENOM" id="CLU_1533705_0_0_1"/>
<dbReference type="GO" id="GO:0000462">
    <property type="term" value="P:maturation of SSU-rRNA from tricistronic rRNA transcript (SSU-rRNA, 5.8S rRNA, LSU-rRNA)"/>
    <property type="evidence" value="ECO:0007669"/>
    <property type="project" value="TreeGrafter"/>
</dbReference>
<dbReference type="GO" id="GO:0034455">
    <property type="term" value="C:t-UTP complex"/>
    <property type="evidence" value="ECO:0007669"/>
    <property type="project" value="TreeGrafter"/>
</dbReference>
<dbReference type="Proteomes" id="UP000054248">
    <property type="component" value="Unassembled WGS sequence"/>
</dbReference>
<dbReference type="EMBL" id="KN823619">
    <property type="protein sequence ID" value="KIO16257.1"/>
    <property type="molecule type" value="Genomic_DNA"/>
</dbReference>
<keyword evidence="1" id="KW-0698">rRNA processing</keyword>
<organism evidence="2 3">
    <name type="scientific">Tulasnella calospora MUT 4182</name>
    <dbReference type="NCBI Taxonomy" id="1051891"/>
    <lineage>
        <taxon>Eukaryota</taxon>
        <taxon>Fungi</taxon>
        <taxon>Dikarya</taxon>
        <taxon>Basidiomycota</taxon>
        <taxon>Agaricomycotina</taxon>
        <taxon>Agaricomycetes</taxon>
        <taxon>Cantharellales</taxon>
        <taxon>Tulasnellaceae</taxon>
        <taxon>Tulasnella</taxon>
    </lineage>
</organism>
<protein>
    <recommendedName>
        <fullName evidence="1">U3 small nucleolar RNA-associated protein 10</fullName>
    </recommendedName>
</protein>
<reference evidence="2 3" key="1">
    <citation type="submission" date="2014-04" db="EMBL/GenBank/DDBJ databases">
        <authorList>
            <consortium name="DOE Joint Genome Institute"/>
            <person name="Kuo A."/>
            <person name="Girlanda M."/>
            <person name="Perotto S."/>
            <person name="Kohler A."/>
            <person name="Nagy L.G."/>
            <person name="Floudas D."/>
            <person name="Copeland A."/>
            <person name="Barry K.W."/>
            <person name="Cichocki N."/>
            <person name="Veneault-Fourrey C."/>
            <person name="LaButti K."/>
            <person name="Lindquist E.A."/>
            <person name="Lipzen A."/>
            <person name="Lundell T."/>
            <person name="Morin E."/>
            <person name="Murat C."/>
            <person name="Sun H."/>
            <person name="Tunlid A."/>
            <person name="Henrissat B."/>
            <person name="Grigoriev I.V."/>
            <person name="Hibbett D.S."/>
            <person name="Martin F."/>
            <person name="Nordberg H.P."/>
            <person name="Cantor M.N."/>
            <person name="Hua S.X."/>
        </authorList>
    </citation>
    <scope>NUCLEOTIDE SEQUENCE [LARGE SCALE GENOMIC DNA]</scope>
    <source>
        <strain evidence="2 3">MUT 4182</strain>
    </source>
</reference>
<dbReference type="OrthoDB" id="31183at2759"/>